<dbReference type="GO" id="GO:0008531">
    <property type="term" value="F:riboflavin kinase activity"/>
    <property type="evidence" value="ECO:0007669"/>
    <property type="project" value="UniProtKB-UniRule"/>
</dbReference>
<evidence type="ECO:0000256" key="1">
    <source>
        <dbReference type="ARBA" id="ARBA00002121"/>
    </source>
</evidence>
<keyword evidence="4 15" id="KW-0285">Flavoprotein</keyword>
<dbReference type="KEGG" id="kga:ST1E_0518"/>
<evidence type="ECO:0000256" key="8">
    <source>
        <dbReference type="ARBA" id="ARBA00022741"/>
    </source>
</evidence>
<evidence type="ECO:0000259" key="16">
    <source>
        <dbReference type="SMART" id="SM00904"/>
    </source>
</evidence>
<dbReference type="Gene3D" id="3.40.50.620">
    <property type="entry name" value="HUPs"/>
    <property type="match status" value="1"/>
</dbReference>
<dbReference type="AlphaFoldDB" id="M1LXZ5"/>
<dbReference type="InterPro" id="IPR023465">
    <property type="entry name" value="Riboflavin_kinase_dom_sf"/>
</dbReference>
<dbReference type="GO" id="GO:0006747">
    <property type="term" value="P:FAD biosynthetic process"/>
    <property type="evidence" value="ECO:0007669"/>
    <property type="project" value="UniProtKB-UniRule"/>
</dbReference>
<evidence type="ECO:0000256" key="4">
    <source>
        <dbReference type="ARBA" id="ARBA00022630"/>
    </source>
</evidence>
<organism evidence="17 18">
    <name type="scientific">Candidatus Kinetoplastidibacterium galati TCC219</name>
    <dbReference type="NCBI Taxonomy" id="1208921"/>
    <lineage>
        <taxon>Bacteria</taxon>
        <taxon>Pseudomonadati</taxon>
        <taxon>Pseudomonadota</taxon>
        <taxon>Betaproteobacteria</taxon>
        <taxon>Candidatus Kinetoplastidibacterium</taxon>
    </lineage>
</organism>
<comment type="pathway">
    <text evidence="3 15">Cofactor biosynthesis; FMN biosynthesis; FMN from riboflavin (ATP route): step 1/1.</text>
</comment>
<reference evidence="17 18" key="1">
    <citation type="journal article" date="2013" name="Genome Biol. Evol.">
        <title>Genome evolution and phylogenomic analysis of candidatus kinetoplastibacterium, the betaproteobacterial endosymbionts of strigomonas and angomonas.</title>
        <authorList>
            <person name="Alves J.M."/>
            <person name="Serrano M.G."/>
            <person name="Maia da Silva F."/>
            <person name="Voegtly L.J."/>
            <person name="Matveyev A.V."/>
            <person name="Teixeira M.M."/>
            <person name="Camargo E.P."/>
            <person name="Buck G.A."/>
        </authorList>
    </citation>
    <scope>NUCLEOTIDE SEQUENCE [LARGE SCALE GENOMIC DNA]</scope>
    <source>
        <strain evidence="17 18">TCC219</strain>
    </source>
</reference>
<dbReference type="PANTHER" id="PTHR22749:SF6">
    <property type="entry name" value="RIBOFLAVIN KINASE"/>
    <property type="match status" value="1"/>
</dbReference>
<comment type="similarity">
    <text evidence="15">Belongs to the ribF family.</text>
</comment>
<dbReference type="PATRIC" id="fig|1208921.3.peg.219"/>
<dbReference type="FunFam" id="3.40.50.620:FF:000021">
    <property type="entry name" value="Riboflavin biosynthesis protein"/>
    <property type="match status" value="1"/>
</dbReference>
<dbReference type="InterPro" id="IPR014729">
    <property type="entry name" value="Rossmann-like_a/b/a_fold"/>
</dbReference>
<dbReference type="HOGENOM" id="CLU_048437_0_1_4"/>
<comment type="catalytic activity">
    <reaction evidence="14 15">
        <text>FMN + ATP + H(+) = FAD + diphosphate</text>
        <dbReference type="Rhea" id="RHEA:17237"/>
        <dbReference type="ChEBI" id="CHEBI:15378"/>
        <dbReference type="ChEBI" id="CHEBI:30616"/>
        <dbReference type="ChEBI" id="CHEBI:33019"/>
        <dbReference type="ChEBI" id="CHEBI:57692"/>
        <dbReference type="ChEBI" id="CHEBI:58210"/>
        <dbReference type="EC" id="2.7.7.2"/>
    </reaction>
</comment>
<dbReference type="GO" id="GO:0009231">
    <property type="term" value="P:riboflavin biosynthetic process"/>
    <property type="evidence" value="ECO:0007669"/>
    <property type="project" value="InterPro"/>
</dbReference>
<accession>M1LXZ5</accession>
<dbReference type="EC" id="2.7.1.26" evidence="15"/>
<dbReference type="Pfam" id="PF01687">
    <property type="entry name" value="Flavokinase"/>
    <property type="match status" value="1"/>
</dbReference>
<evidence type="ECO:0000256" key="7">
    <source>
        <dbReference type="ARBA" id="ARBA00022695"/>
    </source>
</evidence>
<dbReference type="PIRSF" id="PIRSF004491">
    <property type="entry name" value="FAD_Synth"/>
    <property type="match status" value="1"/>
</dbReference>
<keyword evidence="6 15" id="KW-0808">Transferase</keyword>
<dbReference type="NCBIfam" id="TIGR00083">
    <property type="entry name" value="ribF"/>
    <property type="match status" value="1"/>
</dbReference>
<dbReference type="PANTHER" id="PTHR22749">
    <property type="entry name" value="RIBOFLAVIN KINASE/FMN ADENYLYLTRANSFERASE"/>
    <property type="match status" value="1"/>
</dbReference>
<dbReference type="InterPro" id="IPR015865">
    <property type="entry name" value="Riboflavin_kinase_bac/euk"/>
</dbReference>
<dbReference type="Gene3D" id="2.40.30.30">
    <property type="entry name" value="Riboflavin kinase-like"/>
    <property type="match status" value="1"/>
</dbReference>
<evidence type="ECO:0000256" key="2">
    <source>
        <dbReference type="ARBA" id="ARBA00004726"/>
    </source>
</evidence>
<dbReference type="SUPFAM" id="SSF52374">
    <property type="entry name" value="Nucleotidylyl transferase"/>
    <property type="match status" value="1"/>
</dbReference>
<gene>
    <name evidence="17" type="ORF">ST1E_0518</name>
</gene>
<dbReference type="Proteomes" id="UP000011658">
    <property type="component" value="Chromosome"/>
</dbReference>
<dbReference type="EMBL" id="CP003806">
    <property type="protein sequence ID" value="AGF48941.1"/>
    <property type="molecule type" value="Genomic_DNA"/>
</dbReference>
<evidence type="ECO:0000313" key="18">
    <source>
        <dbReference type="Proteomes" id="UP000011658"/>
    </source>
</evidence>
<dbReference type="CDD" id="cd02064">
    <property type="entry name" value="FAD_synthetase_N"/>
    <property type="match status" value="1"/>
</dbReference>
<dbReference type="GO" id="GO:0005524">
    <property type="term" value="F:ATP binding"/>
    <property type="evidence" value="ECO:0007669"/>
    <property type="project" value="UniProtKB-UniRule"/>
</dbReference>
<dbReference type="UniPathway" id="UPA00277">
    <property type="reaction ID" value="UER00407"/>
</dbReference>
<comment type="catalytic activity">
    <reaction evidence="13 15">
        <text>riboflavin + ATP = FMN + ADP + H(+)</text>
        <dbReference type="Rhea" id="RHEA:14357"/>
        <dbReference type="ChEBI" id="CHEBI:15378"/>
        <dbReference type="ChEBI" id="CHEBI:30616"/>
        <dbReference type="ChEBI" id="CHEBI:57986"/>
        <dbReference type="ChEBI" id="CHEBI:58210"/>
        <dbReference type="ChEBI" id="CHEBI:456216"/>
        <dbReference type="EC" id="2.7.1.26"/>
    </reaction>
</comment>
<dbReference type="NCBIfam" id="NF004159">
    <property type="entry name" value="PRK05627.1-2"/>
    <property type="match status" value="1"/>
</dbReference>
<evidence type="ECO:0000256" key="3">
    <source>
        <dbReference type="ARBA" id="ARBA00005201"/>
    </source>
</evidence>
<dbReference type="SUPFAM" id="SSF82114">
    <property type="entry name" value="Riboflavin kinase-like"/>
    <property type="match status" value="1"/>
</dbReference>
<evidence type="ECO:0000256" key="13">
    <source>
        <dbReference type="ARBA" id="ARBA00047880"/>
    </source>
</evidence>
<evidence type="ECO:0000256" key="9">
    <source>
        <dbReference type="ARBA" id="ARBA00022777"/>
    </source>
</evidence>
<feature type="domain" description="Riboflavin kinase" evidence="16">
    <location>
        <begin position="201"/>
        <end position="326"/>
    </location>
</feature>
<proteinExistence type="inferred from homology"/>
<dbReference type="GO" id="GO:0003919">
    <property type="term" value="F:FMN adenylyltransferase activity"/>
    <property type="evidence" value="ECO:0007669"/>
    <property type="project" value="UniProtKB-UniRule"/>
</dbReference>
<dbReference type="EC" id="2.7.7.2" evidence="15"/>
<name>M1LXZ5_9PROT</name>
<keyword evidence="5 15" id="KW-0288">FMN</keyword>
<dbReference type="GO" id="GO:0009398">
    <property type="term" value="P:FMN biosynthetic process"/>
    <property type="evidence" value="ECO:0007669"/>
    <property type="project" value="UniProtKB-UniRule"/>
</dbReference>
<dbReference type="RefSeq" id="WP_015389426.1">
    <property type="nucleotide sequence ID" value="NC_020284.1"/>
</dbReference>
<evidence type="ECO:0000256" key="12">
    <source>
        <dbReference type="ARBA" id="ARBA00023268"/>
    </source>
</evidence>
<keyword evidence="11 15" id="KW-0067">ATP-binding</keyword>
<dbReference type="Pfam" id="PF06574">
    <property type="entry name" value="FAD_syn"/>
    <property type="match status" value="1"/>
</dbReference>
<comment type="pathway">
    <text evidence="2 15">Cofactor biosynthesis; FAD biosynthesis; FAD from FMN: step 1/1.</text>
</comment>
<dbReference type="eggNOG" id="COG0196">
    <property type="taxonomic scope" value="Bacteria"/>
</dbReference>
<evidence type="ECO:0000313" key="17">
    <source>
        <dbReference type="EMBL" id="AGF48941.1"/>
    </source>
</evidence>
<dbReference type="SMART" id="SM00904">
    <property type="entry name" value="Flavokinase"/>
    <property type="match status" value="1"/>
</dbReference>
<evidence type="ECO:0000256" key="15">
    <source>
        <dbReference type="PIRNR" id="PIRNR004491"/>
    </source>
</evidence>
<keyword evidence="8 15" id="KW-0547">Nucleotide-binding</keyword>
<dbReference type="InterPro" id="IPR023468">
    <property type="entry name" value="Riboflavin_kinase"/>
</dbReference>
<evidence type="ECO:0000256" key="6">
    <source>
        <dbReference type="ARBA" id="ARBA00022679"/>
    </source>
</evidence>
<evidence type="ECO:0000256" key="14">
    <source>
        <dbReference type="ARBA" id="ARBA00049494"/>
    </source>
</evidence>
<keyword evidence="18" id="KW-1185">Reference proteome</keyword>
<dbReference type="STRING" id="1208921.ST1E_0518"/>
<protein>
    <recommendedName>
        <fullName evidence="15">Riboflavin biosynthesis protein</fullName>
    </recommendedName>
    <domain>
        <recommendedName>
            <fullName evidence="15">Riboflavin kinase</fullName>
            <ecNumber evidence="15">2.7.1.26</ecNumber>
        </recommendedName>
        <alternativeName>
            <fullName evidence="15">Flavokinase</fullName>
        </alternativeName>
    </domain>
    <domain>
        <recommendedName>
            <fullName evidence="15">FMN adenylyltransferase</fullName>
            <ecNumber evidence="15">2.7.7.2</ecNumber>
        </recommendedName>
        <alternativeName>
            <fullName evidence="15">FAD pyrophosphorylase</fullName>
        </alternativeName>
        <alternativeName>
            <fullName evidence="15">FAD synthase</fullName>
        </alternativeName>
    </domain>
</protein>
<dbReference type="UniPathway" id="UPA00276">
    <property type="reaction ID" value="UER00406"/>
</dbReference>
<evidence type="ECO:0000256" key="10">
    <source>
        <dbReference type="ARBA" id="ARBA00022827"/>
    </source>
</evidence>
<keyword evidence="9 15" id="KW-0418">Kinase</keyword>
<dbReference type="OrthoDB" id="9803667at2"/>
<keyword evidence="7 15" id="KW-0548">Nucleotidyltransferase</keyword>
<evidence type="ECO:0000256" key="11">
    <source>
        <dbReference type="ARBA" id="ARBA00022840"/>
    </source>
</evidence>
<evidence type="ECO:0000256" key="5">
    <source>
        <dbReference type="ARBA" id="ARBA00022643"/>
    </source>
</evidence>
<dbReference type="InterPro" id="IPR015864">
    <property type="entry name" value="FAD_synthase"/>
</dbReference>
<sequence length="330" mass="37456">MNYLFDSYKSKLLTVKEKLYISRHIKPNDKFKPCAITIGNFDGIHLGHKKILSCLFNEAKTRDLLPSILTFYPHPKEYFSGQKQKNICGFRDKFSMLAQQGIRQIIINKFNKDIAKISAENFIKDYLIDILKVRLVIVGENFRFGHNRTGNINTLKEIGKSNSCFETISIEMLRDGEYHNISSSRIRSILSKGNISAANKLLGRRLSISGHVIHGNKIGRTIGFPTMNLKIQQDCAISTGTYAVVVHGLKGKALPGVAFLGTRKTLENNGKMLLETYLLDEKVNAYGEIISVDLIMKLRDEEKFTNMSTLIEAIEKDVQDARYYFLKHGL</sequence>
<dbReference type="InterPro" id="IPR002606">
    <property type="entry name" value="Riboflavin_kinase_bac"/>
</dbReference>
<keyword evidence="12" id="KW-0511">Multifunctional enzyme</keyword>
<comment type="function">
    <text evidence="1">Catalyzes the phosphorylation of riboflavin to FMN followed by the adenylation of FMN to FAD.</text>
</comment>
<keyword evidence="10 15" id="KW-0274">FAD</keyword>